<evidence type="ECO:0000259" key="3">
    <source>
        <dbReference type="Pfam" id="PF13556"/>
    </source>
</evidence>
<name>A0A1T5ITM6_9FIRM</name>
<dbReference type="InterPro" id="IPR041522">
    <property type="entry name" value="CdaR_GGDEF"/>
</dbReference>
<dbReference type="Pfam" id="PF17853">
    <property type="entry name" value="GGDEF_2"/>
    <property type="match status" value="1"/>
</dbReference>
<dbReference type="AlphaFoldDB" id="A0A1T5ITM6"/>
<dbReference type="STRING" id="36842.SAMN02194393_00732"/>
<dbReference type="PANTHER" id="PTHR33744">
    <property type="entry name" value="CARBOHYDRATE DIACID REGULATOR"/>
    <property type="match status" value="1"/>
</dbReference>
<dbReference type="Pfam" id="PF07905">
    <property type="entry name" value="PucR"/>
    <property type="match status" value="1"/>
</dbReference>
<evidence type="ECO:0000256" key="1">
    <source>
        <dbReference type="ARBA" id="ARBA00006754"/>
    </source>
</evidence>
<dbReference type="Pfam" id="PF13556">
    <property type="entry name" value="HTH_30"/>
    <property type="match status" value="1"/>
</dbReference>
<dbReference type="RefSeq" id="WP_170917259.1">
    <property type="nucleotide sequence ID" value="NZ_FUZT01000001.1"/>
</dbReference>
<gene>
    <name evidence="5" type="ORF">SAMN02194393_00732</name>
</gene>
<organism evidence="5 6">
    <name type="scientific">Maledivibacter halophilus</name>
    <dbReference type="NCBI Taxonomy" id="36842"/>
    <lineage>
        <taxon>Bacteria</taxon>
        <taxon>Bacillati</taxon>
        <taxon>Bacillota</taxon>
        <taxon>Clostridia</taxon>
        <taxon>Peptostreptococcales</taxon>
        <taxon>Caminicellaceae</taxon>
        <taxon>Maledivibacter</taxon>
    </lineage>
</organism>
<evidence type="ECO:0000259" key="2">
    <source>
        <dbReference type="Pfam" id="PF07905"/>
    </source>
</evidence>
<feature type="domain" description="CdaR GGDEF-like" evidence="4">
    <location>
        <begin position="302"/>
        <end position="442"/>
    </location>
</feature>
<keyword evidence="6" id="KW-1185">Reference proteome</keyword>
<dbReference type="Gene3D" id="1.10.10.2840">
    <property type="entry name" value="PucR C-terminal helix-turn-helix domain"/>
    <property type="match status" value="1"/>
</dbReference>
<evidence type="ECO:0000313" key="6">
    <source>
        <dbReference type="Proteomes" id="UP000190285"/>
    </source>
</evidence>
<evidence type="ECO:0000313" key="5">
    <source>
        <dbReference type="EMBL" id="SKC42499.1"/>
    </source>
</evidence>
<dbReference type="InterPro" id="IPR051448">
    <property type="entry name" value="CdaR-like_regulators"/>
</dbReference>
<dbReference type="PANTHER" id="PTHR33744:SF1">
    <property type="entry name" value="DNA-BINDING TRANSCRIPTIONAL ACTIVATOR ADER"/>
    <property type="match status" value="1"/>
</dbReference>
<accession>A0A1T5ITM6</accession>
<protein>
    <submittedName>
        <fullName evidence="5">Purine catabolism regulatory protein</fullName>
    </submittedName>
</protein>
<comment type="similarity">
    <text evidence="1">Belongs to the CdaR family.</text>
</comment>
<proteinExistence type="inferred from homology"/>
<dbReference type="InterPro" id="IPR042070">
    <property type="entry name" value="PucR_C-HTH_sf"/>
</dbReference>
<feature type="domain" description="Purine catabolism PurC-like" evidence="2">
    <location>
        <begin position="12"/>
        <end position="130"/>
    </location>
</feature>
<evidence type="ECO:0000259" key="4">
    <source>
        <dbReference type="Pfam" id="PF17853"/>
    </source>
</evidence>
<reference evidence="5 6" key="1">
    <citation type="submission" date="2017-02" db="EMBL/GenBank/DDBJ databases">
        <authorList>
            <person name="Peterson S.W."/>
        </authorList>
    </citation>
    <scope>NUCLEOTIDE SEQUENCE [LARGE SCALE GENOMIC DNA]</scope>
    <source>
        <strain evidence="5 6">M1</strain>
    </source>
</reference>
<feature type="domain" description="PucR C-terminal helix-turn-helix" evidence="3">
    <location>
        <begin position="494"/>
        <end position="552"/>
    </location>
</feature>
<dbReference type="EMBL" id="FUZT01000001">
    <property type="protein sequence ID" value="SKC42499.1"/>
    <property type="molecule type" value="Genomic_DNA"/>
</dbReference>
<dbReference type="InterPro" id="IPR012914">
    <property type="entry name" value="PucR_dom"/>
</dbReference>
<dbReference type="Proteomes" id="UP000190285">
    <property type="component" value="Unassembled WGS sequence"/>
</dbReference>
<dbReference type="InterPro" id="IPR025736">
    <property type="entry name" value="PucR_C-HTH_dom"/>
</dbReference>
<sequence>MRNSFGITLREMLSINIFKDAKILAGEKGLLNRVTKVNVMEVPDIEDWVTKGEFLLTTAYSIKDDISQLEDLIKRLKDKGLAGLGIKTKRYVDKIPKNVIDIANKIGFPIIEIPINISHTDIITPVLTEIVNSQTNKLIQIDNFHRRLIDVMLNGGGLTEIAKAIHESIDNTVAIYDEIFQSYIIYGNKKLKSNISEILEKEQDERILNSAIEIDKKIKKSMDRIENRMIQRIVIPIFNDDRLYGYVYIWEDNRIINSVELTVIESSTPIIALDLLKKLSIFEIENKNKIEFFDDLLSDDRSRQKKAIDRGRYFEFDKGKTYSVIVVSIRGIEKLVSLTPSNANYIHQINSKILNIVDRLARYSKEKVIFTNKSNKLIIMFGMDNRAKTEEIKRKVLEFSNHIFNYVKREGFEENISIGIGRSYSDFGLLWKSYREASRAAESLKDTKGFPAHYDDLGIYRILSFEELKPELNQFYKEILEPLVIYDKEKDSELVKTLQMYFECGGNLKRISEEMFTHYNTIIYRMQRIKDITGINIDNANDRLNIQIALKIYEVYKSIL</sequence>